<proteinExistence type="predicted"/>
<comment type="caution">
    <text evidence="2">The sequence shown here is derived from an EMBL/GenBank/DDBJ whole genome shotgun (WGS) entry which is preliminary data.</text>
</comment>
<dbReference type="EMBL" id="JAIWYP010000012">
    <property type="protein sequence ID" value="KAH3724734.1"/>
    <property type="molecule type" value="Genomic_DNA"/>
</dbReference>
<keyword evidence="3" id="KW-1185">Reference proteome</keyword>
<evidence type="ECO:0000313" key="2">
    <source>
        <dbReference type="EMBL" id="KAH3724734.1"/>
    </source>
</evidence>
<dbReference type="Proteomes" id="UP000828390">
    <property type="component" value="Unassembled WGS sequence"/>
</dbReference>
<feature type="transmembrane region" description="Helical" evidence="1">
    <location>
        <begin position="12"/>
        <end position="35"/>
    </location>
</feature>
<keyword evidence="1" id="KW-0812">Transmembrane</keyword>
<sequence>MQKFPGLVIYPYIVSYIHLLGGTIYTVEPIVYILVRKTNRKRLMELFVEQAHAKTFQNKN</sequence>
<evidence type="ECO:0000256" key="1">
    <source>
        <dbReference type="SAM" id="Phobius"/>
    </source>
</evidence>
<keyword evidence="1" id="KW-1133">Transmembrane helix</keyword>
<reference evidence="2" key="2">
    <citation type="submission" date="2020-11" db="EMBL/GenBank/DDBJ databases">
        <authorList>
            <person name="McCartney M.A."/>
            <person name="Auch B."/>
            <person name="Kono T."/>
            <person name="Mallez S."/>
            <person name="Becker A."/>
            <person name="Gohl D.M."/>
            <person name="Silverstein K.A.T."/>
            <person name="Koren S."/>
            <person name="Bechman K.B."/>
            <person name="Herman A."/>
            <person name="Abrahante J.E."/>
            <person name="Garbe J."/>
        </authorList>
    </citation>
    <scope>NUCLEOTIDE SEQUENCE</scope>
    <source>
        <strain evidence="2">Duluth1</strain>
        <tissue evidence="2">Whole animal</tissue>
    </source>
</reference>
<protein>
    <submittedName>
        <fullName evidence="2">Uncharacterized protein</fullName>
    </submittedName>
</protein>
<evidence type="ECO:0000313" key="3">
    <source>
        <dbReference type="Proteomes" id="UP000828390"/>
    </source>
</evidence>
<dbReference type="AlphaFoldDB" id="A0A9D4HMF1"/>
<accession>A0A9D4HMF1</accession>
<organism evidence="2 3">
    <name type="scientific">Dreissena polymorpha</name>
    <name type="common">Zebra mussel</name>
    <name type="synonym">Mytilus polymorpha</name>
    <dbReference type="NCBI Taxonomy" id="45954"/>
    <lineage>
        <taxon>Eukaryota</taxon>
        <taxon>Metazoa</taxon>
        <taxon>Spiralia</taxon>
        <taxon>Lophotrochozoa</taxon>
        <taxon>Mollusca</taxon>
        <taxon>Bivalvia</taxon>
        <taxon>Autobranchia</taxon>
        <taxon>Heteroconchia</taxon>
        <taxon>Euheterodonta</taxon>
        <taxon>Imparidentia</taxon>
        <taxon>Neoheterodontei</taxon>
        <taxon>Myida</taxon>
        <taxon>Dreissenoidea</taxon>
        <taxon>Dreissenidae</taxon>
        <taxon>Dreissena</taxon>
    </lineage>
</organism>
<reference evidence="2" key="1">
    <citation type="journal article" date="2019" name="bioRxiv">
        <title>The Genome of the Zebra Mussel, Dreissena polymorpha: A Resource for Invasive Species Research.</title>
        <authorList>
            <person name="McCartney M.A."/>
            <person name="Auch B."/>
            <person name="Kono T."/>
            <person name="Mallez S."/>
            <person name="Zhang Y."/>
            <person name="Obille A."/>
            <person name="Becker A."/>
            <person name="Abrahante J.E."/>
            <person name="Garbe J."/>
            <person name="Badalamenti J.P."/>
            <person name="Herman A."/>
            <person name="Mangelson H."/>
            <person name="Liachko I."/>
            <person name="Sullivan S."/>
            <person name="Sone E.D."/>
            <person name="Koren S."/>
            <person name="Silverstein K.A.T."/>
            <person name="Beckman K.B."/>
            <person name="Gohl D.M."/>
        </authorList>
    </citation>
    <scope>NUCLEOTIDE SEQUENCE</scope>
    <source>
        <strain evidence="2">Duluth1</strain>
        <tissue evidence="2">Whole animal</tissue>
    </source>
</reference>
<gene>
    <name evidence="2" type="ORF">DPMN_050558</name>
</gene>
<keyword evidence="1" id="KW-0472">Membrane</keyword>
<name>A0A9D4HMF1_DREPO</name>